<organism evidence="1">
    <name type="scientific">marine sediment metagenome</name>
    <dbReference type="NCBI Taxonomy" id="412755"/>
    <lineage>
        <taxon>unclassified sequences</taxon>
        <taxon>metagenomes</taxon>
        <taxon>ecological metagenomes</taxon>
    </lineage>
</organism>
<dbReference type="EMBL" id="BARS01000493">
    <property type="protein sequence ID" value="GAF78159.1"/>
    <property type="molecule type" value="Genomic_DNA"/>
</dbReference>
<accession>X0SAW4</accession>
<protein>
    <submittedName>
        <fullName evidence="1">Uncharacterized protein</fullName>
    </submittedName>
</protein>
<sequence>MADYPKEIEVDRVMNVVKVFGWEKVKEETVGTDLIITIKKTIHKDEEIT</sequence>
<proteinExistence type="predicted"/>
<gene>
    <name evidence="1" type="ORF">S01H1_01181</name>
</gene>
<dbReference type="AlphaFoldDB" id="X0SAW4"/>
<comment type="caution">
    <text evidence="1">The sequence shown here is derived from an EMBL/GenBank/DDBJ whole genome shotgun (WGS) entry which is preliminary data.</text>
</comment>
<feature type="non-terminal residue" evidence="1">
    <location>
        <position position="49"/>
    </location>
</feature>
<name>X0SAW4_9ZZZZ</name>
<evidence type="ECO:0000313" key="1">
    <source>
        <dbReference type="EMBL" id="GAF78159.1"/>
    </source>
</evidence>
<reference evidence="1" key="1">
    <citation type="journal article" date="2014" name="Front. Microbiol.">
        <title>High frequency of phylogenetically diverse reductive dehalogenase-homologous genes in deep subseafloor sedimentary metagenomes.</title>
        <authorList>
            <person name="Kawai M."/>
            <person name="Futagami T."/>
            <person name="Toyoda A."/>
            <person name="Takaki Y."/>
            <person name="Nishi S."/>
            <person name="Hori S."/>
            <person name="Arai W."/>
            <person name="Tsubouchi T."/>
            <person name="Morono Y."/>
            <person name="Uchiyama I."/>
            <person name="Ito T."/>
            <person name="Fujiyama A."/>
            <person name="Inagaki F."/>
            <person name="Takami H."/>
        </authorList>
    </citation>
    <scope>NUCLEOTIDE SEQUENCE</scope>
    <source>
        <strain evidence="1">Expedition CK06-06</strain>
    </source>
</reference>